<dbReference type="PANTHER" id="PTHR12215">
    <property type="entry name" value="PHOSPHOPANTETHEINE TRANSFERASE"/>
    <property type="match status" value="1"/>
</dbReference>
<dbReference type="GO" id="GO:0019878">
    <property type="term" value="P:lysine biosynthetic process via aminoadipic acid"/>
    <property type="evidence" value="ECO:0007669"/>
    <property type="project" value="TreeGrafter"/>
</dbReference>
<dbReference type="InterPro" id="IPR037143">
    <property type="entry name" value="4-PPantetheinyl_Trfase_dom_sf"/>
</dbReference>
<evidence type="ECO:0000256" key="7">
    <source>
        <dbReference type="ARBA" id="ARBA00048641"/>
    </source>
</evidence>
<evidence type="ECO:0000259" key="9">
    <source>
        <dbReference type="Pfam" id="PF01648"/>
    </source>
</evidence>
<evidence type="ECO:0000256" key="4">
    <source>
        <dbReference type="ARBA" id="ARBA00022679"/>
    </source>
</evidence>
<reference evidence="10 11" key="2">
    <citation type="submission" date="2018-11" db="EMBL/GenBank/DDBJ databases">
        <authorList>
            <consortium name="Pathogen Informatics"/>
        </authorList>
    </citation>
    <scope>NUCLEOTIDE SEQUENCE [LARGE SCALE GENOMIC DNA]</scope>
    <source>
        <strain evidence="10 11">Egypt</strain>
    </source>
</reference>
<keyword evidence="11" id="KW-1185">Reference proteome</keyword>
<proteinExistence type="inferred from homology"/>
<evidence type="ECO:0000256" key="3">
    <source>
        <dbReference type="ARBA" id="ARBA00016301"/>
    </source>
</evidence>
<gene>
    <name evidence="10" type="ORF">ECPE_LOCUS11545</name>
</gene>
<comment type="catalytic activity">
    <reaction evidence="7">
        <text>apo-[ACP] + CoA = holo-[ACP] + adenosine 3',5'-bisphosphate + H(+)</text>
        <dbReference type="Rhea" id="RHEA:12068"/>
        <dbReference type="Rhea" id="RHEA-COMP:9685"/>
        <dbReference type="Rhea" id="RHEA-COMP:9690"/>
        <dbReference type="ChEBI" id="CHEBI:15378"/>
        <dbReference type="ChEBI" id="CHEBI:29999"/>
        <dbReference type="ChEBI" id="CHEBI:57287"/>
        <dbReference type="ChEBI" id="CHEBI:58343"/>
        <dbReference type="ChEBI" id="CHEBI:64479"/>
        <dbReference type="EC" id="2.7.8.7"/>
    </reaction>
    <physiologicalReaction direction="left-to-right" evidence="7">
        <dbReference type="Rhea" id="RHEA:12069"/>
    </physiologicalReaction>
</comment>
<dbReference type="Gene3D" id="3.90.470.20">
    <property type="entry name" value="4'-phosphopantetheinyl transferase domain"/>
    <property type="match status" value="2"/>
</dbReference>
<dbReference type="GO" id="GO:0000287">
    <property type="term" value="F:magnesium ion binding"/>
    <property type="evidence" value="ECO:0007669"/>
    <property type="project" value="InterPro"/>
</dbReference>
<evidence type="ECO:0000256" key="5">
    <source>
        <dbReference type="ARBA" id="ARBA00030484"/>
    </source>
</evidence>
<evidence type="ECO:0000313" key="11">
    <source>
        <dbReference type="Proteomes" id="UP000272942"/>
    </source>
</evidence>
<sequence length="220" mass="24882">MRENQADCKPGPGCIDHIFAKLWSSDILFVDPPILSLKTAFDSVERYKLRRCLSLKDSQKSVTTFVHTLRRVFAPNELDSILSPVDDKKRMYHFYRHWCLKEAYLKALGCGIRLPLSSIAFLLPKSTDEPPRCLTLASSSQNWYFEEHILSDSHVAAVAWCSEDALTAPEKQPFEETVLSSLLKDLIPSTAVSECQWTAFTEKPRAPALQHQAVVLNVSD</sequence>
<evidence type="ECO:0000313" key="10">
    <source>
        <dbReference type="EMBL" id="VDP88641.1"/>
    </source>
</evidence>
<comment type="catalytic activity">
    <reaction evidence="8">
        <text>apo-[ACP] + acetyl-CoA = acetyl-[ACP] + adenosine 3',5'-bisphosphate + H(+)</text>
        <dbReference type="Rhea" id="RHEA:46564"/>
        <dbReference type="Rhea" id="RHEA-COMP:9621"/>
        <dbReference type="Rhea" id="RHEA-COMP:9690"/>
        <dbReference type="ChEBI" id="CHEBI:15378"/>
        <dbReference type="ChEBI" id="CHEBI:29999"/>
        <dbReference type="ChEBI" id="CHEBI:57288"/>
        <dbReference type="ChEBI" id="CHEBI:58343"/>
        <dbReference type="ChEBI" id="CHEBI:78446"/>
    </reaction>
    <physiologicalReaction direction="left-to-right" evidence="8">
        <dbReference type="Rhea" id="RHEA:46565"/>
    </physiologicalReaction>
</comment>
<accession>A0A183AX59</accession>
<dbReference type="SUPFAM" id="SSF56214">
    <property type="entry name" value="4'-phosphopantetheinyl transferase"/>
    <property type="match status" value="1"/>
</dbReference>
<dbReference type="Proteomes" id="UP000272942">
    <property type="component" value="Unassembled WGS sequence"/>
</dbReference>
<dbReference type="EC" id="2.7.8.7" evidence="2"/>
<organism evidence="12">
    <name type="scientific">Echinostoma caproni</name>
    <dbReference type="NCBI Taxonomy" id="27848"/>
    <lineage>
        <taxon>Eukaryota</taxon>
        <taxon>Metazoa</taxon>
        <taxon>Spiralia</taxon>
        <taxon>Lophotrochozoa</taxon>
        <taxon>Platyhelminthes</taxon>
        <taxon>Trematoda</taxon>
        <taxon>Digenea</taxon>
        <taxon>Plagiorchiida</taxon>
        <taxon>Echinostomata</taxon>
        <taxon>Echinostomatoidea</taxon>
        <taxon>Echinostomatidae</taxon>
        <taxon>Echinostoma</taxon>
    </lineage>
</organism>
<name>A0A183AX59_9TREM</name>
<dbReference type="EMBL" id="UZAN01051030">
    <property type="protein sequence ID" value="VDP88641.1"/>
    <property type="molecule type" value="Genomic_DNA"/>
</dbReference>
<evidence type="ECO:0000256" key="8">
    <source>
        <dbReference type="ARBA" id="ARBA00048794"/>
    </source>
</evidence>
<evidence type="ECO:0000256" key="2">
    <source>
        <dbReference type="ARBA" id="ARBA00013172"/>
    </source>
</evidence>
<dbReference type="Pfam" id="PF01648">
    <property type="entry name" value="ACPS"/>
    <property type="match status" value="1"/>
</dbReference>
<comment type="similarity">
    <text evidence="1">Belongs to the P-Pant transferase superfamily. AcpS family.</text>
</comment>
<keyword evidence="4" id="KW-0808">Transferase</keyword>
<protein>
    <recommendedName>
        <fullName evidence="3">L-aminoadipate-semialdehyde dehydrogenase-phosphopantetheinyl transferase</fullName>
        <ecNumber evidence="2">2.7.8.7</ecNumber>
    </recommendedName>
    <alternativeName>
        <fullName evidence="5">4'-phosphopantetheinyl transferase</fullName>
    </alternativeName>
    <alternativeName>
        <fullName evidence="6">Alpha-aminoadipic semialdehyde dehydrogenase-phosphopantetheinyl transferase</fullName>
    </alternativeName>
</protein>
<dbReference type="InterPro" id="IPR008278">
    <property type="entry name" value="4-PPantetheinyl_Trfase_dom"/>
</dbReference>
<evidence type="ECO:0000256" key="6">
    <source>
        <dbReference type="ARBA" id="ARBA00033443"/>
    </source>
</evidence>
<dbReference type="GO" id="GO:0005829">
    <property type="term" value="C:cytosol"/>
    <property type="evidence" value="ECO:0007669"/>
    <property type="project" value="TreeGrafter"/>
</dbReference>
<dbReference type="AlphaFoldDB" id="A0A183AX59"/>
<dbReference type="WBParaSite" id="ECPE_0001157901-mRNA-1">
    <property type="protein sequence ID" value="ECPE_0001157901-mRNA-1"/>
    <property type="gene ID" value="ECPE_0001157901"/>
</dbReference>
<evidence type="ECO:0000256" key="1">
    <source>
        <dbReference type="ARBA" id="ARBA00006195"/>
    </source>
</evidence>
<dbReference type="GO" id="GO:0008897">
    <property type="term" value="F:holo-[acyl-carrier-protein] synthase activity"/>
    <property type="evidence" value="ECO:0007669"/>
    <property type="project" value="UniProtKB-EC"/>
</dbReference>
<reference evidence="12" key="1">
    <citation type="submission" date="2016-06" db="UniProtKB">
        <authorList>
            <consortium name="WormBaseParasite"/>
        </authorList>
    </citation>
    <scope>IDENTIFICATION</scope>
</reference>
<feature type="domain" description="4'-phosphopantetheinyl transferase" evidence="9">
    <location>
        <begin position="68"/>
        <end position="159"/>
    </location>
</feature>
<dbReference type="PANTHER" id="PTHR12215:SF10">
    <property type="entry name" value="L-AMINOADIPATE-SEMIALDEHYDE DEHYDROGENASE-PHOSPHOPANTETHEINYL TRANSFERASE"/>
    <property type="match status" value="1"/>
</dbReference>
<dbReference type="InterPro" id="IPR050559">
    <property type="entry name" value="P-Pant_transferase_sf"/>
</dbReference>
<dbReference type="OrthoDB" id="26719at2759"/>
<evidence type="ECO:0000313" key="12">
    <source>
        <dbReference type="WBParaSite" id="ECPE_0001157901-mRNA-1"/>
    </source>
</evidence>